<feature type="transmembrane region" description="Helical" evidence="10">
    <location>
        <begin position="59"/>
        <end position="85"/>
    </location>
</feature>
<dbReference type="EC" id="7.1.1.2" evidence="3"/>
<sequence length="562" mass="63286">MIIISILSLLLSNAVNLRRDISILFNRIAIIILIYCILNDLSSLTVITKGVGIHGGLLLVTNITQIFHIFIFLISILILTLTSFYPRKVWVSEYSSLKNLLFYKFVYYNTKIINKMGQHLKIIEYPLILLFVITGSILLMSTNDLVSIFLAIELQSYGLYILSTMYRNSELSTTGGLIYFLLGGLSSCFIVRRSANYYYESSDISYTDLWYKPYYINISLVIFTIGFLFKVSAAPFHFWSPDVYDAIPTIVTTFVALIAKISIFILLLQLVYYTGSGSHSNEMSWTFILLMSSLFSLIIGTVVGLTQFRIKRLFAYSTISHVGFILLALAISSIESTQAFIFYLTQYTISNLNAFFILVAIGFSLYCYTSENKEDEELMDKTNSPVQLVNQLKGYFYINPVLALSLAITIFSFVGVPPLIGFFGKQMVLSAAIDKGLIFLSLIAILTSVIGAVYYLSIVKEMFFSLPDYKINTLLENLVLKGAVLRRGEVSSAIMNKTILAGPPVVQVHTHKNLSFKYNNIAISSPISFVISCITLQILLFLFFNKEWLSMGTILVQILFNG</sequence>
<feature type="transmembrane region" description="Helical" evidence="10">
    <location>
        <begin position="122"/>
        <end position="140"/>
    </location>
</feature>
<reference evidence="12" key="1">
    <citation type="submission" date="2018-05" db="EMBL/GenBank/DDBJ databases">
        <authorList>
            <person name="Zhang Y."/>
        </authorList>
    </citation>
    <scope>NUCLEOTIDE SEQUENCE</scope>
</reference>
<feature type="transmembrane region" description="Helical" evidence="10">
    <location>
        <begin position="340"/>
        <end position="368"/>
    </location>
</feature>
<feature type="transmembrane region" description="Helical" evidence="10">
    <location>
        <begin position="285"/>
        <end position="306"/>
    </location>
</feature>
<organism evidence="12">
    <name type="scientific">Ophiocordyceps sinensis</name>
    <dbReference type="NCBI Taxonomy" id="72228"/>
    <lineage>
        <taxon>Eukaryota</taxon>
        <taxon>Fungi</taxon>
        <taxon>Dikarya</taxon>
        <taxon>Ascomycota</taxon>
        <taxon>Pezizomycotina</taxon>
        <taxon>Sordariomycetes</taxon>
        <taxon>Hypocreomycetidae</taxon>
        <taxon>Hypocreales</taxon>
        <taxon>Ophiocordycipitaceae</taxon>
        <taxon>Ophiocordyceps</taxon>
    </lineage>
</organism>
<comment type="similarity">
    <text evidence="2">Belongs to the complex I subunit 2 family.</text>
</comment>
<comment type="subcellular location">
    <subcellularLocation>
        <location evidence="1">Membrane</location>
        <topology evidence="1">Multi-pass membrane protein</topology>
    </subcellularLocation>
</comment>
<feature type="transmembrane region" description="Helical" evidence="10">
    <location>
        <begin position="401"/>
        <end position="424"/>
    </location>
</feature>
<feature type="transmembrane region" description="Helical" evidence="10">
    <location>
        <begin position="521"/>
        <end position="544"/>
    </location>
</feature>
<comment type="catalytic activity">
    <reaction evidence="9">
        <text>a ubiquinone + NADH + 5 H(+)(in) = a ubiquinol + NAD(+) + 4 H(+)(out)</text>
        <dbReference type="Rhea" id="RHEA:29091"/>
        <dbReference type="Rhea" id="RHEA-COMP:9565"/>
        <dbReference type="Rhea" id="RHEA-COMP:9566"/>
        <dbReference type="ChEBI" id="CHEBI:15378"/>
        <dbReference type="ChEBI" id="CHEBI:16389"/>
        <dbReference type="ChEBI" id="CHEBI:17976"/>
        <dbReference type="ChEBI" id="CHEBI:57540"/>
        <dbReference type="ChEBI" id="CHEBI:57945"/>
        <dbReference type="EC" id="7.1.1.2"/>
    </reaction>
</comment>
<evidence type="ECO:0000256" key="6">
    <source>
        <dbReference type="ARBA" id="ARBA00022989"/>
    </source>
</evidence>
<evidence type="ECO:0000256" key="3">
    <source>
        <dbReference type="ARBA" id="ARBA00012944"/>
    </source>
</evidence>
<evidence type="ECO:0000256" key="8">
    <source>
        <dbReference type="ARBA" id="ARBA00031028"/>
    </source>
</evidence>
<keyword evidence="7 10" id="KW-0472">Membrane</keyword>
<protein>
    <recommendedName>
        <fullName evidence="4">NADH-ubiquinone oxidoreductase chain 2</fullName>
        <ecNumber evidence="3">7.1.1.2</ecNumber>
    </recommendedName>
    <alternativeName>
        <fullName evidence="8">NADH dehydrogenase subunit 2</fullName>
    </alternativeName>
</protein>
<feature type="transmembrane region" description="Helical" evidence="10">
    <location>
        <begin position="24"/>
        <end position="47"/>
    </location>
</feature>
<dbReference type="GO" id="GO:0016020">
    <property type="term" value="C:membrane"/>
    <property type="evidence" value="ECO:0007669"/>
    <property type="project" value="UniProtKB-SubCell"/>
</dbReference>
<dbReference type="AlphaFoldDB" id="A0A513WZU0"/>
<feature type="domain" description="NADH:quinone oxidoreductase/Mrp antiporter transmembrane" evidence="11">
    <location>
        <begin position="143"/>
        <end position="451"/>
    </location>
</feature>
<keyword evidence="5 10" id="KW-0812">Transmembrane</keyword>
<accession>A0A513WZU0</accession>
<gene>
    <name evidence="12" type="primary">nad2</name>
</gene>
<evidence type="ECO:0000256" key="10">
    <source>
        <dbReference type="SAM" id="Phobius"/>
    </source>
</evidence>
<proteinExistence type="inferred from homology"/>
<dbReference type="InterPro" id="IPR001750">
    <property type="entry name" value="ND/Mrp_TM"/>
</dbReference>
<dbReference type="GO" id="GO:0008137">
    <property type="term" value="F:NADH dehydrogenase (ubiquinone) activity"/>
    <property type="evidence" value="ECO:0007669"/>
    <property type="project" value="UniProtKB-EC"/>
</dbReference>
<feature type="transmembrane region" description="Helical" evidence="10">
    <location>
        <begin position="215"/>
        <end position="238"/>
    </location>
</feature>
<feature type="transmembrane region" description="Helical" evidence="10">
    <location>
        <begin position="313"/>
        <end position="334"/>
    </location>
</feature>
<dbReference type="HAMAP" id="MF_00445">
    <property type="entry name" value="NDH1_NuoN_1"/>
    <property type="match status" value="1"/>
</dbReference>
<evidence type="ECO:0000256" key="4">
    <source>
        <dbReference type="ARBA" id="ARBA00021008"/>
    </source>
</evidence>
<evidence type="ECO:0000256" key="7">
    <source>
        <dbReference type="ARBA" id="ARBA00023136"/>
    </source>
</evidence>
<evidence type="ECO:0000259" key="11">
    <source>
        <dbReference type="Pfam" id="PF00361"/>
    </source>
</evidence>
<evidence type="ECO:0000313" key="12">
    <source>
        <dbReference type="EMBL" id="QDH07200.1"/>
    </source>
</evidence>
<feature type="transmembrane region" description="Helical" evidence="10">
    <location>
        <begin position="177"/>
        <end position="195"/>
    </location>
</feature>
<feature type="transmembrane region" description="Helical" evidence="10">
    <location>
        <begin position="250"/>
        <end position="273"/>
    </location>
</feature>
<feature type="transmembrane region" description="Helical" evidence="10">
    <location>
        <begin position="436"/>
        <end position="456"/>
    </location>
</feature>
<evidence type="ECO:0000256" key="2">
    <source>
        <dbReference type="ARBA" id="ARBA00007012"/>
    </source>
</evidence>
<evidence type="ECO:0000256" key="5">
    <source>
        <dbReference type="ARBA" id="ARBA00022692"/>
    </source>
</evidence>
<geneLocation type="mitochondrion" evidence="12"/>
<dbReference type="InterPro" id="IPR010096">
    <property type="entry name" value="NADH-Q_OxRdtase_suN/2"/>
</dbReference>
<keyword evidence="12" id="KW-0496">Mitochondrion</keyword>
<dbReference type="Pfam" id="PF00361">
    <property type="entry name" value="Proton_antipo_M"/>
    <property type="match status" value="1"/>
</dbReference>
<evidence type="ECO:0000256" key="9">
    <source>
        <dbReference type="ARBA" id="ARBA00049551"/>
    </source>
</evidence>
<evidence type="ECO:0000256" key="1">
    <source>
        <dbReference type="ARBA" id="ARBA00004141"/>
    </source>
</evidence>
<dbReference type="PANTHER" id="PTHR22773">
    <property type="entry name" value="NADH DEHYDROGENASE"/>
    <property type="match status" value="1"/>
</dbReference>
<keyword evidence="6 10" id="KW-1133">Transmembrane helix</keyword>
<dbReference type="GO" id="GO:0042773">
    <property type="term" value="P:ATP synthesis coupled electron transport"/>
    <property type="evidence" value="ECO:0007669"/>
    <property type="project" value="InterPro"/>
</dbReference>
<name>A0A513WZU0_9HYPO</name>
<dbReference type="EMBL" id="MH400233">
    <property type="protein sequence ID" value="QDH07200.1"/>
    <property type="molecule type" value="Genomic_DNA"/>
</dbReference>